<dbReference type="PANTHER" id="PTHR42801:SF7">
    <property type="entry name" value="SLL1159 PROTEIN"/>
    <property type="match status" value="1"/>
</dbReference>
<dbReference type="PANTHER" id="PTHR42801">
    <property type="entry name" value="THIOREDOXIN-DEPENDENT PEROXIDE REDUCTASE"/>
    <property type="match status" value="1"/>
</dbReference>
<dbReference type="GO" id="GO:0045454">
    <property type="term" value="P:cell redox homeostasis"/>
    <property type="evidence" value="ECO:0007669"/>
    <property type="project" value="TreeGrafter"/>
</dbReference>
<feature type="chain" id="PRO_5041673541" description="thioredoxin-dependent peroxiredoxin" evidence="12">
    <location>
        <begin position="20"/>
        <end position="205"/>
    </location>
</feature>
<evidence type="ECO:0000256" key="4">
    <source>
        <dbReference type="ARBA" id="ARBA00022862"/>
    </source>
</evidence>
<keyword evidence="5" id="KW-0560">Oxidoreductase</keyword>
<evidence type="ECO:0000313" key="14">
    <source>
        <dbReference type="EMBL" id="WOE74827.1"/>
    </source>
</evidence>
<dbReference type="Gene3D" id="3.40.30.10">
    <property type="entry name" value="Glutaredoxin"/>
    <property type="match status" value="1"/>
</dbReference>
<dbReference type="SUPFAM" id="SSF52833">
    <property type="entry name" value="Thioredoxin-like"/>
    <property type="match status" value="1"/>
</dbReference>
<protein>
    <recommendedName>
        <fullName evidence="2">thioredoxin-dependent peroxiredoxin</fullName>
        <ecNumber evidence="2">1.11.1.24</ecNumber>
    </recommendedName>
    <alternativeName>
        <fullName evidence="8">Thioredoxin peroxidase</fullName>
    </alternativeName>
    <alternativeName>
        <fullName evidence="10">Thioredoxin-dependent peroxiredoxin Bcp</fullName>
    </alternativeName>
</protein>
<evidence type="ECO:0000256" key="3">
    <source>
        <dbReference type="ARBA" id="ARBA00022559"/>
    </source>
</evidence>
<dbReference type="GO" id="GO:0005737">
    <property type="term" value="C:cytoplasm"/>
    <property type="evidence" value="ECO:0007669"/>
    <property type="project" value="TreeGrafter"/>
</dbReference>
<sequence>MHKLAIPTCLLAATALLGACGETTEQSTPEAEQEVEDIIVEDQPGPAIGDRAPVDLELANAAGETASVASLADEKGTVLVFTRSVDWCPYCQAQLKGLKEIAEDVANSGYTLAGVSYDPTSSLAKFAEDQEVDYMLLSDEGSKLIDAFNIRDPQYADPESRAYGVPYASIFVLDAEGVVLAKSVSADYKVRPTNEEIKKLIESVG</sequence>
<dbReference type="InterPro" id="IPR013766">
    <property type="entry name" value="Thioredoxin_domain"/>
</dbReference>
<dbReference type="GO" id="GO:0034599">
    <property type="term" value="P:cellular response to oxidative stress"/>
    <property type="evidence" value="ECO:0007669"/>
    <property type="project" value="TreeGrafter"/>
</dbReference>
<dbReference type="EC" id="1.11.1.24" evidence="2"/>
<evidence type="ECO:0000313" key="15">
    <source>
        <dbReference type="Proteomes" id="UP001302429"/>
    </source>
</evidence>
<comment type="catalytic activity">
    <reaction evidence="11">
        <text>a hydroperoxide + [thioredoxin]-dithiol = an alcohol + [thioredoxin]-disulfide + H2O</text>
        <dbReference type="Rhea" id="RHEA:62620"/>
        <dbReference type="Rhea" id="RHEA-COMP:10698"/>
        <dbReference type="Rhea" id="RHEA-COMP:10700"/>
        <dbReference type="ChEBI" id="CHEBI:15377"/>
        <dbReference type="ChEBI" id="CHEBI:29950"/>
        <dbReference type="ChEBI" id="CHEBI:30879"/>
        <dbReference type="ChEBI" id="CHEBI:35924"/>
        <dbReference type="ChEBI" id="CHEBI:50058"/>
        <dbReference type="EC" id="1.11.1.24"/>
    </reaction>
</comment>
<dbReference type="PROSITE" id="PS51257">
    <property type="entry name" value="PROKAR_LIPOPROTEIN"/>
    <property type="match status" value="1"/>
</dbReference>
<dbReference type="InterPro" id="IPR036249">
    <property type="entry name" value="Thioredoxin-like_sf"/>
</dbReference>
<evidence type="ECO:0000256" key="12">
    <source>
        <dbReference type="SAM" id="SignalP"/>
    </source>
</evidence>
<dbReference type="Pfam" id="PF00578">
    <property type="entry name" value="AhpC-TSA"/>
    <property type="match status" value="1"/>
</dbReference>
<keyword evidence="15" id="KW-1185">Reference proteome</keyword>
<evidence type="ECO:0000256" key="1">
    <source>
        <dbReference type="ARBA" id="ARBA00003330"/>
    </source>
</evidence>
<dbReference type="InterPro" id="IPR000866">
    <property type="entry name" value="AhpC/TSA"/>
</dbReference>
<keyword evidence="4" id="KW-0049">Antioxidant</keyword>
<keyword evidence="3" id="KW-0575">Peroxidase</keyword>
<feature type="domain" description="Thioredoxin" evidence="13">
    <location>
        <begin position="29"/>
        <end position="205"/>
    </location>
</feature>
<keyword evidence="12" id="KW-0732">Signal</keyword>
<dbReference type="RefSeq" id="WP_317081196.1">
    <property type="nucleotide sequence ID" value="NZ_CP136594.1"/>
</dbReference>
<evidence type="ECO:0000256" key="5">
    <source>
        <dbReference type="ARBA" id="ARBA00023002"/>
    </source>
</evidence>
<evidence type="ECO:0000256" key="10">
    <source>
        <dbReference type="ARBA" id="ARBA00042639"/>
    </source>
</evidence>
<dbReference type="EMBL" id="CP136594">
    <property type="protein sequence ID" value="WOE74827.1"/>
    <property type="molecule type" value="Genomic_DNA"/>
</dbReference>
<evidence type="ECO:0000256" key="11">
    <source>
        <dbReference type="ARBA" id="ARBA00049091"/>
    </source>
</evidence>
<accession>A0AA97F7R6</accession>
<organism evidence="14 15">
    <name type="scientific">Alterisphingorhabdus coralli</name>
    <dbReference type="NCBI Taxonomy" id="3071408"/>
    <lineage>
        <taxon>Bacteria</taxon>
        <taxon>Pseudomonadati</taxon>
        <taxon>Pseudomonadota</taxon>
        <taxon>Alphaproteobacteria</taxon>
        <taxon>Sphingomonadales</taxon>
        <taxon>Sphingomonadaceae</taxon>
        <taxon>Alterisphingorhabdus (ex Yan et al. 2024)</taxon>
    </lineage>
</organism>
<evidence type="ECO:0000256" key="6">
    <source>
        <dbReference type="ARBA" id="ARBA00023157"/>
    </source>
</evidence>
<evidence type="ECO:0000256" key="7">
    <source>
        <dbReference type="ARBA" id="ARBA00023284"/>
    </source>
</evidence>
<dbReference type="Proteomes" id="UP001302429">
    <property type="component" value="Chromosome"/>
</dbReference>
<comment type="similarity">
    <text evidence="9">Belongs to the peroxiredoxin family. BCP/PrxQ subfamily.</text>
</comment>
<dbReference type="AlphaFoldDB" id="A0AA97F7R6"/>
<proteinExistence type="inferred from homology"/>
<evidence type="ECO:0000256" key="9">
    <source>
        <dbReference type="ARBA" id="ARBA00038489"/>
    </source>
</evidence>
<gene>
    <name evidence="14" type="ORF">RB602_13420</name>
</gene>
<evidence type="ECO:0000259" key="13">
    <source>
        <dbReference type="PROSITE" id="PS51352"/>
    </source>
</evidence>
<reference evidence="14 15" key="1">
    <citation type="submission" date="2023-10" db="EMBL/GenBank/DDBJ databases">
        <title>Complete genome sequence of a Sphingomonadaceae bacterium.</title>
        <authorList>
            <person name="Yan C."/>
        </authorList>
    </citation>
    <scope>NUCLEOTIDE SEQUENCE [LARGE SCALE GENOMIC DNA]</scope>
    <source>
        <strain evidence="14 15">SCSIO 66989</strain>
    </source>
</reference>
<dbReference type="GO" id="GO:0008379">
    <property type="term" value="F:thioredoxin peroxidase activity"/>
    <property type="evidence" value="ECO:0007669"/>
    <property type="project" value="TreeGrafter"/>
</dbReference>
<evidence type="ECO:0000256" key="8">
    <source>
        <dbReference type="ARBA" id="ARBA00032824"/>
    </source>
</evidence>
<dbReference type="InterPro" id="IPR050924">
    <property type="entry name" value="Peroxiredoxin_BCP/PrxQ"/>
</dbReference>
<feature type="signal peptide" evidence="12">
    <location>
        <begin position="1"/>
        <end position="19"/>
    </location>
</feature>
<comment type="function">
    <text evidence="1">Thiol-specific peroxidase that catalyzes the reduction of hydrogen peroxide and organic hydroperoxides to water and alcohols, respectively. Plays a role in cell protection against oxidative stress by detoxifying peroxides and as sensor of hydrogen peroxide-mediated signaling events.</text>
</comment>
<keyword evidence="7" id="KW-0676">Redox-active center</keyword>
<dbReference type="KEGG" id="acoa:RB602_13420"/>
<keyword evidence="6" id="KW-1015">Disulfide bond</keyword>
<name>A0AA97F7R6_9SPHN</name>
<dbReference type="PROSITE" id="PS51352">
    <property type="entry name" value="THIOREDOXIN_2"/>
    <property type="match status" value="1"/>
</dbReference>
<evidence type="ECO:0000256" key="2">
    <source>
        <dbReference type="ARBA" id="ARBA00013017"/>
    </source>
</evidence>